<reference evidence="1 2" key="1">
    <citation type="submission" date="2012-05" db="EMBL/GenBank/DDBJ databases">
        <authorList>
            <person name="Harkins D.M."/>
            <person name="Madupu R."/>
            <person name="Durkin A.S."/>
            <person name="Torralba M."/>
            <person name="Methe B."/>
            <person name="Sutton G.G."/>
            <person name="Nelson K.E."/>
        </authorList>
    </citation>
    <scope>NUCLEOTIDE SEQUENCE [LARGE SCALE GENOMIC DNA]</scope>
    <source>
        <strain evidence="1 2">F0490</strain>
    </source>
</reference>
<comment type="caution">
    <text evidence="1">The sequence shown here is derived from an EMBL/GenBank/DDBJ whole genome shotgun (WGS) entry which is preliminary data.</text>
</comment>
<evidence type="ECO:0000313" key="2">
    <source>
        <dbReference type="Proteomes" id="UP000004578"/>
    </source>
</evidence>
<dbReference type="AlphaFoldDB" id="J0N8S7"/>
<proteinExistence type="predicted"/>
<organism evidence="1 2">
    <name type="scientific">Schaalia georgiae F0490</name>
    <dbReference type="NCBI Taxonomy" id="1125717"/>
    <lineage>
        <taxon>Bacteria</taxon>
        <taxon>Bacillati</taxon>
        <taxon>Actinomycetota</taxon>
        <taxon>Actinomycetes</taxon>
        <taxon>Actinomycetales</taxon>
        <taxon>Actinomycetaceae</taxon>
        <taxon>Schaalia</taxon>
    </lineage>
</organism>
<dbReference type="EMBL" id="AKFS01000239">
    <property type="protein sequence ID" value="EJF40947.1"/>
    <property type="molecule type" value="Genomic_DNA"/>
</dbReference>
<keyword evidence="2" id="KW-1185">Reference proteome</keyword>
<dbReference type="Proteomes" id="UP000004578">
    <property type="component" value="Unassembled WGS sequence"/>
</dbReference>
<feature type="non-terminal residue" evidence="1">
    <location>
        <position position="37"/>
    </location>
</feature>
<name>J0N8S7_9ACTO</name>
<gene>
    <name evidence="1" type="ORF">HMPREF1317_1482</name>
</gene>
<sequence>MLNIGDTYTAPDIGAFTLEQVEPAGFVFGPATSRATF</sequence>
<evidence type="ECO:0000313" key="1">
    <source>
        <dbReference type="EMBL" id="EJF40947.1"/>
    </source>
</evidence>
<accession>J0N8S7</accession>
<protein>
    <submittedName>
        <fullName evidence="1">Uncharacterized protein</fullName>
    </submittedName>
</protein>